<proteinExistence type="predicted"/>
<evidence type="ECO:0000259" key="2">
    <source>
        <dbReference type="Pfam" id="PF13842"/>
    </source>
</evidence>
<reference evidence="4" key="1">
    <citation type="submission" date="2023-03" db="EMBL/GenBank/DDBJ databases">
        <title>Chromosome-level genomes of two armyworms, Mythimna separata and Mythimna loreyi, provide insights into the biosynthesis and reception of sex pheromones.</title>
        <authorList>
            <person name="Zhao H."/>
        </authorList>
    </citation>
    <scope>NUCLEOTIDE SEQUENCE</scope>
    <source>
        <strain evidence="4">BeijingLab</strain>
        <tissue evidence="4">Pupa</tissue>
    </source>
</reference>
<feature type="domain" description="PiggyBac transposable element-derived protein 4 C-terminal zinc-finger" evidence="2">
    <location>
        <begin position="541"/>
        <end position="583"/>
    </location>
</feature>
<keyword evidence="5" id="KW-1185">Reference proteome</keyword>
<dbReference type="PANTHER" id="PTHR46599">
    <property type="entry name" value="PIGGYBAC TRANSPOSABLE ELEMENT-DERIVED PROTEIN 4"/>
    <property type="match status" value="1"/>
</dbReference>
<accession>A0AAD7YR17</accession>
<evidence type="ECO:0000256" key="1">
    <source>
        <dbReference type="SAM" id="MobiDB-lite"/>
    </source>
</evidence>
<evidence type="ECO:0000313" key="4">
    <source>
        <dbReference type="EMBL" id="KAJ8723803.1"/>
    </source>
</evidence>
<dbReference type="Proteomes" id="UP001231518">
    <property type="component" value="Chromosome 20"/>
</dbReference>
<feature type="domain" description="PiggyBac transposable element-derived protein" evidence="3">
    <location>
        <begin position="133"/>
        <end position="485"/>
    </location>
</feature>
<protein>
    <recommendedName>
        <fullName evidence="6">PiggyBac transposable element-derived protein domain-containing protein</fullName>
    </recommendedName>
</protein>
<comment type="caution">
    <text evidence="4">The sequence shown here is derived from an EMBL/GenBank/DDBJ whole genome shotgun (WGS) entry which is preliminary data.</text>
</comment>
<feature type="compositionally biased region" description="Acidic residues" evidence="1">
    <location>
        <begin position="27"/>
        <end position="57"/>
    </location>
</feature>
<gene>
    <name evidence="4" type="ORF">PYW07_007783</name>
</gene>
<organism evidence="4 5">
    <name type="scientific">Mythimna separata</name>
    <name type="common">Oriental armyworm</name>
    <name type="synonym">Pseudaletia separata</name>
    <dbReference type="NCBI Taxonomy" id="271217"/>
    <lineage>
        <taxon>Eukaryota</taxon>
        <taxon>Metazoa</taxon>
        <taxon>Ecdysozoa</taxon>
        <taxon>Arthropoda</taxon>
        <taxon>Hexapoda</taxon>
        <taxon>Insecta</taxon>
        <taxon>Pterygota</taxon>
        <taxon>Neoptera</taxon>
        <taxon>Endopterygota</taxon>
        <taxon>Lepidoptera</taxon>
        <taxon>Glossata</taxon>
        <taxon>Ditrysia</taxon>
        <taxon>Noctuoidea</taxon>
        <taxon>Noctuidae</taxon>
        <taxon>Noctuinae</taxon>
        <taxon>Hadenini</taxon>
        <taxon>Mythimna</taxon>
    </lineage>
</organism>
<dbReference type="PANTHER" id="PTHR46599:SF3">
    <property type="entry name" value="PIGGYBAC TRANSPOSABLE ELEMENT-DERIVED PROTEIN 4"/>
    <property type="match status" value="1"/>
</dbReference>
<sequence length="586" mass="67721">MADEAGPSRPKRTRYVSCLRDSDVEEELFADLESSDEFDPGSEEEDQSSEDGNDDEQLTFSRVSANSPIRRPHSAPPQSTPDTSADQLNVTQEDMSPMRPSVDGSTSEWTEVGEMKKNSFTRLNEFYANPGTTPIDYFNYFFSENFLAMICEETNKQAVKLSAGVSQRSRISAWKELTVPELRVFLGLLFHMGTMQLSRLQDYWKTGRLFSIPIFAEQMGRNRFLLIMRCLHFTSETDNGDAVLKVRSVIDYFNTKMNECYYPAKELSLDESMILWRGRLKFRQFIKNKRHKYGIKLYMLTEPDGLILKFRVYAGAQDHEVSGKGHAEKVVMQLLDEKLGNGHALYMDNFYNSFGLAKKLLDNNTYCTGTLRNNLKQNPREVVQKNVKKGENISRYCDGVHIGKWKDKRPVTYISSEYEHKMVPVTNKRGQVAQKPEAIAKYNEFMSGVDRQDQLLAFYPCERKTLRWYLKVAIHTFQMLLINSFKLYNRYSGQPKMSLYDYRLSVISALLPDKHVTANPGPVRRPPMTHKICKITERNAKGKLKRKQCRQCTKEKKRTDTIWHCITCIEKPGLCVECFEVYHSSI</sequence>
<dbReference type="Pfam" id="PF13843">
    <property type="entry name" value="DDE_Tnp_1_7"/>
    <property type="match status" value="1"/>
</dbReference>
<feature type="compositionally biased region" description="Polar residues" evidence="1">
    <location>
        <begin position="58"/>
        <end position="67"/>
    </location>
</feature>
<feature type="region of interest" description="Disordered" evidence="1">
    <location>
        <begin position="27"/>
        <end position="85"/>
    </location>
</feature>
<dbReference type="AlphaFoldDB" id="A0AAD7YR17"/>
<evidence type="ECO:0000259" key="3">
    <source>
        <dbReference type="Pfam" id="PF13843"/>
    </source>
</evidence>
<dbReference type="EMBL" id="JARGEI010000011">
    <property type="protein sequence ID" value="KAJ8723803.1"/>
    <property type="molecule type" value="Genomic_DNA"/>
</dbReference>
<dbReference type="Pfam" id="PF13842">
    <property type="entry name" value="zf-Tnp_2"/>
    <property type="match status" value="1"/>
</dbReference>
<evidence type="ECO:0008006" key="6">
    <source>
        <dbReference type="Google" id="ProtNLM"/>
    </source>
</evidence>
<name>A0AAD7YR17_MYTSE</name>
<dbReference type="InterPro" id="IPR029526">
    <property type="entry name" value="PGBD"/>
</dbReference>
<dbReference type="InterPro" id="IPR032718">
    <property type="entry name" value="PGBD4_Znf_C"/>
</dbReference>
<evidence type="ECO:0000313" key="5">
    <source>
        <dbReference type="Proteomes" id="UP001231518"/>
    </source>
</evidence>